<evidence type="ECO:0000313" key="2">
    <source>
        <dbReference type="Proteomes" id="UP000198211"/>
    </source>
</evidence>
<dbReference type="Proteomes" id="UP000198211">
    <property type="component" value="Unassembled WGS sequence"/>
</dbReference>
<sequence length="99" mass="11329">MVFRVEFPADLAARRDRDQLHRVRGAIELFDRLAAVNNAFFRILFCDITYCVADELAGVLSSQDLIATKSFMAWDELFGCPEDPWDLFPVHARLQHLGS</sequence>
<evidence type="ECO:0000313" key="1">
    <source>
        <dbReference type="EMBL" id="OWZ20661.1"/>
    </source>
</evidence>
<gene>
    <name evidence="1" type="ORF">PHMEG_0004889</name>
</gene>
<reference evidence="2" key="1">
    <citation type="submission" date="2017-03" db="EMBL/GenBank/DDBJ databases">
        <title>Phytopthora megakarya and P. palmivora, two closely related causual agents of cacao black pod achieved similar genome size and gene model numbers by different mechanisms.</title>
        <authorList>
            <person name="Ali S."/>
            <person name="Shao J."/>
            <person name="Larry D.J."/>
            <person name="Kronmiller B."/>
            <person name="Shen D."/>
            <person name="Strem M.D."/>
            <person name="Melnick R.L."/>
            <person name="Guiltinan M.J."/>
            <person name="Tyler B.M."/>
            <person name="Meinhardt L.W."/>
            <person name="Bailey B.A."/>
        </authorList>
    </citation>
    <scope>NUCLEOTIDE SEQUENCE [LARGE SCALE GENOMIC DNA]</scope>
    <source>
        <strain evidence="2">zdho120</strain>
    </source>
</reference>
<comment type="caution">
    <text evidence="1">The sequence shown here is derived from an EMBL/GenBank/DDBJ whole genome shotgun (WGS) entry which is preliminary data.</text>
</comment>
<dbReference type="AlphaFoldDB" id="A0A225WST2"/>
<dbReference type="EMBL" id="NBNE01000301">
    <property type="protein sequence ID" value="OWZ20661.1"/>
    <property type="molecule type" value="Genomic_DNA"/>
</dbReference>
<keyword evidence="2" id="KW-1185">Reference proteome</keyword>
<proteinExistence type="predicted"/>
<accession>A0A225WST2</accession>
<organism evidence="1 2">
    <name type="scientific">Phytophthora megakarya</name>
    <dbReference type="NCBI Taxonomy" id="4795"/>
    <lineage>
        <taxon>Eukaryota</taxon>
        <taxon>Sar</taxon>
        <taxon>Stramenopiles</taxon>
        <taxon>Oomycota</taxon>
        <taxon>Peronosporomycetes</taxon>
        <taxon>Peronosporales</taxon>
        <taxon>Peronosporaceae</taxon>
        <taxon>Phytophthora</taxon>
    </lineage>
</organism>
<protein>
    <submittedName>
        <fullName evidence="1">Uncharacterized protein</fullName>
    </submittedName>
</protein>
<name>A0A225WST2_9STRA</name>